<dbReference type="PROSITE" id="PS50104">
    <property type="entry name" value="TIR"/>
    <property type="match status" value="1"/>
</dbReference>
<dbReference type="InterPro" id="IPR002182">
    <property type="entry name" value="NB-ARC"/>
</dbReference>
<dbReference type="InterPro" id="IPR044974">
    <property type="entry name" value="Disease_R_plants"/>
</dbReference>
<gene>
    <name evidence="6" type="ORF">RIF29_35487</name>
</gene>
<dbReference type="Pfam" id="PF23286">
    <property type="entry name" value="LRR_13"/>
    <property type="match status" value="1"/>
</dbReference>
<dbReference type="FunFam" id="3.40.50.10140:FF:000007">
    <property type="entry name" value="Disease resistance protein (TIR-NBS-LRR class)"/>
    <property type="match status" value="1"/>
</dbReference>
<dbReference type="InterPro" id="IPR026960">
    <property type="entry name" value="RVT-Znf"/>
</dbReference>
<dbReference type="Gene3D" id="3.40.50.10140">
    <property type="entry name" value="Toll/interleukin-1 receptor homology (TIR) domain"/>
    <property type="match status" value="1"/>
</dbReference>
<organism evidence="6 7">
    <name type="scientific">Crotalaria pallida</name>
    <name type="common">Smooth rattlebox</name>
    <name type="synonym">Crotalaria striata</name>
    <dbReference type="NCBI Taxonomy" id="3830"/>
    <lineage>
        <taxon>Eukaryota</taxon>
        <taxon>Viridiplantae</taxon>
        <taxon>Streptophyta</taxon>
        <taxon>Embryophyta</taxon>
        <taxon>Tracheophyta</taxon>
        <taxon>Spermatophyta</taxon>
        <taxon>Magnoliopsida</taxon>
        <taxon>eudicotyledons</taxon>
        <taxon>Gunneridae</taxon>
        <taxon>Pentapetalae</taxon>
        <taxon>rosids</taxon>
        <taxon>fabids</taxon>
        <taxon>Fabales</taxon>
        <taxon>Fabaceae</taxon>
        <taxon>Papilionoideae</taxon>
        <taxon>50 kb inversion clade</taxon>
        <taxon>genistoids sensu lato</taxon>
        <taxon>core genistoids</taxon>
        <taxon>Crotalarieae</taxon>
        <taxon>Crotalaria</taxon>
    </lineage>
</organism>
<dbReference type="SUPFAM" id="SSF52200">
    <property type="entry name" value="Toll/Interleukin receptor TIR domain"/>
    <property type="match status" value="1"/>
</dbReference>
<evidence type="ECO:0000313" key="6">
    <source>
        <dbReference type="EMBL" id="KAK7251890.1"/>
    </source>
</evidence>
<dbReference type="PANTHER" id="PTHR11017:SF570">
    <property type="entry name" value="DISEASE RESISTANCE PROTEIN (TIR-NBS CLASS)-RELATED"/>
    <property type="match status" value="1"/>
</dbReference>
<feature type="domain" description="TIR" evidence="5">
    <location>
        <begin position="13"/>
        <end position="179"/>
    </location>
</feature>
<dbReference type="Gene3D" id="3.40.50.300">
    <property type="entry name" value="P-loop containing nucleotide triphosphate hydrolases"/>
    <property type="match status" value="1"/>
</dbReference>
<keyword evidence="7" id="KW-1185">Reference proteome</keyword>
<dbReference type="GO" id="GO:0007165">
    <property type="term" value="P:signal transduction"/>
    <property type="evidence" value="ECO:0007669"/>
    <property type="project" value="InterPro"/>
</dbReference>
<dbReference type="SMART" id="SM00255">
    <property type="entry name" value="TIR"/>
    <property type="match status" value="1"/>
</dbReference>
<dbReference type="InterPro" id="IPR032675">
    <property type="entry name" value="LRR_dom_sf"/>
</dbReference>
<dbReference type="AlphaFoldDB" id="A0AAN9E9Z7"/>
<evidence type="ECO:0000256" key="3">
    <source>
        <dbReference type="ARBA" id="ARBA00022821"/>
    </source>
</evidence>
<dbReference type="GO" id="GO:0043531">
    <property type="term" value="F:ADP binding"/>
    <property type="evidence" value="ECO:0007669"/>
    <property type="project" value="InterPro"/>
</dbReference>
<protein>
    <recommendedName>
        <fullName evidence="5">TIR domain-containing protein</fullName>
    </recommendedName>
</protein>
<name>A0AAN9E9Z7_CROPI</name>
<dbReference type="Gene3D" id="3.80.10.10">
    <property type="entry name" value="Ribonuclease Inhibitor"/>
    <property type="match status" value="2"/>
</dbReference>
<dbReference type="Pfam" id="PF23282">
    <property type="entry name" value="WHD_ROQ1"/>
    <property type="match status" value="1"/>
</dbReference>
<reference evidence="6 7" key="1">
    <citation type="submission" date="2024-01" db="EMBL/GenBank/DDBJ databases">
        <title>The genomes of 5 underutilized Papilionoideae crops provide insights into root nodulation and disease resistanc.</title>
        <authorList>
            <person name="Yuan L."/>
        </authorList>
    </citation>
    <scope>NUCLEOTIDE SEQUENCE [LARGE SCALE GENOMIC DNA]</scope>
    <source>
        <strain evidence="6">ZHUSHIDOU_FW_LH</strain>
        <tissue evidence="6">Leaf</tissue>
    </source>
</reference>
<dbReference type="PANTHER" id="PTHR11017">
    <property type="entry name" value="LEUCINE-RICH REPEAT-CONTAINING PROTEIN"/>
    <property type="match status" value="1"/>
</dbReference>
<dbReference type="Gene3D" id="1.10.8.430">
    <property type="entry name" value="Helical domain of apoptotic protease-activating factors"/>
    <property type="match status" value="1"/>
</dbReference>
<evidence type="ECO:0000259" key="5">
    <source>
        <dbReference type="PROSITE" id="PS50104"/>
    </source>
</evidence>
<dbReference type="InterPro" id="IPR036390">
    <property type="entry name" value="WH_DNA-bd_sf"/>
</dbReference>
<dbReference type="GO" id="GO:0006952">
    <property type="term" value="P:defense response"/>
    <property type="evidence" value="ECO:0007669"/>
    <property type="project" value="UniProtKB-KW"/>
</dbReference>
<dbReference type="InterPro" id="IPR000157">
    <property type="entry name" value="TIR_dom"/>
</dbReference>
<keyword evidence="4" id="KW-0520">NAD</keyword>
<dbReference type="SUPFAM" id="SSF52540">
    <property type="entry name" value="P-loop containing nucleoside triphosphate hydrolases"/>
    <property type="match status" value="1"/>
</dbReference>
<dbReference type="InterPro" id="IPR035897">
    <property type="entry name" value="Toll_tir_struct_dom_sf"/>
</dbReference>
<evidence type="ECO:0000256" key="1">
    <source>
        <dbReference type="ARBA" id="ARBA00022614"/>
    </source>
</evidence>
<keyword evidence="2" id="KW-0677">Repeat</keyword>
<dbReference type="SMART" id="SM00382">
    <property type="entry name" value="AAA"/>
    <property type="match status" value="1"/>
</dbReference>
<dbReference type="Pfam" id="PF01582">
    <property type="entry name" value="TIR"/>
    <property type="match status" value="1"/>
</dbReference>
<proteinExistence type="predicted"/>
<comment type="caution">
    <text evidence="6">The sequence shown here is derived from an EMBL/GenBank/DDBJ whole genome shotgun (WGS) entry which is preliminary data.</text>
</comment>
<evidence type="ECO:0000256" key="2">
    <source>
        <dbReference type="ARBA" id="ARBA00022737"/>
    </source>
</evidence>
<accession>A0AAN9E9Z7</accession>
<dbReference type="SUPFAM" id="SSF52058">
    <property type="entry name" value="L domain-like"/>
    <property type="match status" value="1"/>
</dbReference>
<dbReference type="PRINTS" id="PR00364">
    <property type="entry name" value="DISEASERSIST"/>
</dbReference>
<keyword evidence="1" id="KW-0433">Leucine-rich repeat</keyword>
<evidence type="ECO:0000256" key="4">
    <source>
        <dbReference type="ARBA" id="ARBA00023027"/>
    </source>
</evidence>
<dbReference type="SUPFAM" id="SSF46785">
    <property type="entry name" value="Winged helix' DNA-binding domain"/>
    <property type="match status" value="1"/>
</dbReference>
<dbReference type="Proteomes" id="UP001372338">
    <property type="component" value="Unassembled WGS sequence"/>
</dbReference>
<dbReference type="InterPro" id="IPR027417">
    <property type="entry name" value="P-loop_NTPase"/>
</dbReference>
<evidence type="ECO:0000313" key="7">
    <source>
        <dbReference type="Proteomes" id="UP001372338"/>
    </source>
</evidence>
<dbReference type="EMBL" id="JAYWIO010000007">
    <property type="protein sequence ID" value="KAK7251890.1"/>
    <property type="molecule type" value="Genomic_DNA"/>
</dbReference>
<dbReference type="InterPro" id="IPR058192">
    <property type="entry name" value="WHD_ROQ1-like"/>
</dbReference>
<keyword evidence="3" id="KW-0611">Plant defense</keyword>
<dbReference type="InterPro" id="IPR003593">
    <property type="entry name" value="AAA+_ATPase"/>
</dbReference>
<sequence>MAQTPYSSSTYGWTYDVFLNFRGHDTRSGFTGNLYKSLCDRGIHTFIDEEELKRGEEITPALFKAIDQSRIAIIVFSKDYASSAYCLDELVKILELIKKKGRLVWPIFYGVSPCDVRHQKGSYGESLAKHEERFMNDKEKVHKWKLALLEAANLSGFHFNQGYEYDFIKKIVEEVSKKINRTPLHVANYPIGLESRVQEVASLLDVGSNEGVKMVGIYGIGGVGKTTIACAVYNTIADQFEDQYFLADISENSKKYGLVQLQETILSEIVGDKNINLGSVKRGMAIMKSKLRRKKVLLILDDVDKLKQLQALAGNLDWFGCGSKIIITTRDKHLLHGHGVERTHEAKLLNHKQALELFSWHAFKNNEADPSFMDISKRATLYCGGLPLALEMIGSNLIGKTMSEWKSALDTYESIPDEDIHKALKVSYDGLKENEKEVFLDIACFFRGYDLKDVTNILLQGRGFPPEYCIRVLIDKSLIKVDQHGFVRMHNLLEDMGREIVRQKSPAEPGKRSRLWLYEDILDVLENDKGTDKIEVVMLHLPKIKVVRWNGSELKKMKNLKILTIQNTDFSVCPEHLPNSLRVLKWWRYPAPYLPPEFDPKRLVMLDLSMSCLRLDKQIELMKFESLSEMVLRGCKFLKQVPDMSGVPNLKKLYLDYCKNLEEIHGSVGFLGKLTWLSAIGCTNLRILPLNVKLTSLEYLSLRKCSSLNSLPTILEEMEHIKNLDLRGTAIEELPISFSKLIGLKSLVLDKCKKLNQIMRSILLLPKLETLAAVKCGCYVHGKGEEQERLSSSVSSSVRDVRLDYCKFTPEYLSTCLPCFSNIESLSLTCSTFKILPECISECLLLKNLILDNCKKLHEIRGVPPKIQYLSAINCISLTHESQSVLLNQRLHEGGGTDFSLPGLRIPEWFDHCTEGPSLSFWFRNKFPRMALAVVGVLDKQGSFPISRFDFLINGIQKLHCHFTAQSKLVTYHIFLSDVQLKSYNGEFESVYVEDGWNHVEVLYGGPSKRDFPNTCRVKKGIIKWMGVNVFKRQTSTKDVRFTNPKSPKRSYHDFSKLDLDQNTQPLLKRSRGLQGMENCETRKHQIEKSGYHYHVVSHNLWLAIGSIEAPQNIKILMWNICQNALATYEYLFKRKLVNSPLCPICGTEPETVEHVFLFCPWTRPIWFGSDFHWSIDVNSVHSFQLWLCQKLVEIKRVYPNANQVSALVGNICWAIWKGRNEFVHDGQPVNPTMVLR</sequence>
<dbReference type="InterPro" id="IPR058546">
    <property type="entry name" value="RPS4B/Roq1-like_LRR"/>
</dbReference>
<dbReference type="Pfam" id="PF13966">
    <property type="entry name" value="zf-RVT"/>
    <property type="match status" value="1"/>
</dbReference>
<dbReference type="InterPro" id="IPR042197">
    <property type="entry name" value="Apaf_helical"/>
</dbReference>
<dbReference type="Pfam" id="PF00931">
    <property type="entry name" value="NB-ARC"/>
    <property type="match status" value="1"/>
</dbReference>